<comment type="caution">
    <text evidence="1">The sequence shown here is derived from an EMBL/GenBank/DDBJ whole genome shotgun (WGS) entry which is preliminary data.</text>
</comment>
<gene>
    <name evidence="1" type="ORF">KS407_07985</name>
</gene>
<dbReference type="EMBL" id="JAHQCR010000034">
    <property type="protein sequence ID" value="MBU9721385.1"/>
    <property type="molecule type" value="Genomic_DNA"/>
</dbReference>
<evidence type="ECO:0000313" key="2">
    <source>
        <dbReference type="Proteomes" id="UP000790580"/>
    </source>
</evidence>
<organism evidence="1 2">
    <name type="scientific">Evansella alkalicola</name>
    <dbReference type="NCBI Taxonomy" id="745819"/>
    <lineage>
        <taxon>Bacteria</taxon>
        <taxon>Bacillati</taxon>
        <taxon>Bacillota</taxon>
        <taxon>Bacilli</taxon>
        <taxon>Bacillales</taxon>
        <taxon>Bacillaceae</taxon>
        <taxon>Evansella</taxon>
    </lineage>
</organism>
<evidence type="ECO:0008006" key="3">
    <source>
        <dbReference type="Google" id="ProtNLM"/>
    </source>
</evidence>
<keyword evidence="2" id="KW-1185">Reference proteome</keyword>
<name>A0ABS6JS47_9BACI</name>
<dbReference type="RefSeq" id="WP_088075459.1">
    <property type="nucleotide sequence ID" value="NZ_JAHQCR010000034.1"/>
</dbReference>
<accession>A0ABS6JS47</accession>
<evidence type="ECO:0000313" key="1">
    <source>
        <dbReference type="EMBL" id="MBU9721385.1"/>
    </source>
</evidence>
<protein>
    <recommendedName>
        <fullName evidence="3">YneQ</fullName>
    </recommendedName>
</protein>
<reference evidence="1 2" key="1">
    <citation type="submission" date="2021-06" db="EMBL/GenBank/DDBJ databases">
        <title>Bacillus sp. RD4P76, an endophyte from a halophyte.</title>
        <authorList>
            <person name="Sun J.-Q."/>
        </authorList>
    </citation>
    <scope>NUCLEOTIDE SEQUENCE [LARGE SCALE GENOMIC DNA]</scope>
    <source>
        <strain evidence="1 2">JCM 17098</strain>
    </source>
</reference>
<dbReference type="Proteomes" id="UP000790580">
    <property type="component" value="Unassembled WGS sequence"/>
</dbReference>
<sequence length="106" mass="12801">MAFGITKEDLRDWKEKANNGEIAFLTHYWLDDRFPNTYTVTKVACSNKDRLYTWGKQYGLKPEWIHDRDHFPHFDLLGEWQREILKKEGLYNQLLKLEKRREGKGI</sequence>
<proteinExistence type="predicted"/>